<dbReference type="RefSeq" id="WP_021741830.1">
    <property type="nucleotide sequence ID" value="NZ_AZCP01000003.1"/>
</dbReference>
<evidence type="ECO:0000256" key="1">
    <source>
        <dbReference type="SAM" id="MobiDB-lite"/>
    </source>
</evidence>
<sequence length="610" mass="69889">MDTFNIESIDLKRLKLDKQNPRFSAYNFKNETEIINYLFRYEKLSSLIDEMLDKGFLELGERIIVLQDKSGYTVLEGNRRVAALKAITSTNKNLTQGQRKRIGKSSLALTTPLIIKCDVVSNRENANNKIASKHISGIEKWSPSSKMAFYNNTFNNLIGNGRRKLSSEEAIEEIKQTTPESATKIRNTIAEFKFLESVYDETKRKYPDLAAMPELSTEVISGRVLSYLKKDLSLVRDEYLRMNVPDKLWTTYQEILLIIGEFSWCIKDDKGTSVIDTRVVGTRSKWNEFLSTNIALPLRNKISEFQKPRELDEDSDRDDLQEKDTETSANDSGTSEEERTDKSKDDKSSNHQDKNSDQDIKDYKLIIPQDIVKLSKKQLPFDLVLDKDIQLFDAESNIISSSSSEYDKIKVKSFNPRAPILFSEHKVLPQSSEGTFQVVAQYNNWEGNFFVEIKDNKKSKVETSDIIYDDDWFLNKNLLLGESANFEKLRLILNSIDVRKDVSNEENLLICSALCRPLLEVTVRSTLSKIGRKSSGDTLIARISTLKNELCERRLLTREESKNISKIDDDLNALNGFLHSGDGRITTHSLIGIYSKYKLFLEKSFDLLLE</sequence>
<evidence type="ECO:0000313" key="3">
    <source>
        <dbReference type="Proteomes" id="UP000016644"/>
    </source>
</evidence>
<dbReference type="Proteomes" id="UP000016644">
    <property type="component" value="Unassembled WGS sequence"/>
</dbReference>
<protein>
    <recommendedName>
        <fullName evidence="4">ParB/Sulfiredoxin domain-containing protein</fullName>
    </recommendedName>
</protein>
<comment type="caution">
    <text evidence="2">The sequence shown here is derived from an EMBL/GenBank/DDBJ whole genome shotgun (WGS) entry which is preliminary data.</text>
</comment>
<accession>U2PPT1</accession>
<dbReference type="AlphaFoldDB" id="U2PPT1"/>
<feature type="compositionally biased region" description="Basic and acidic residues" evidence="1">
    <location>
        <begin position="336"/>
        <end position="357"/>
    </location>
</feature>
<dbReference type="PATRIC" id="fig|649758.3.peg.58"/>
<dbReference type="HOGENOM" id="CLU_031454_0_0_9"/>
<evidence type="ECO:0008006" key="4">
    <source>
        <dbReference type="Google" id="ProtNLM"/>
    </source>
</evidence>
<feature type="region of interest" description="Disordered" evidence="1">
    <location>
        <begin position="306"/>
        <end position="357"/>
    </location>
</feature>
<dbReference type="EMBL" id="AWVK01000002">
    <property type="protein sequence ID" value="ERK46136.1"/>
    <property type="molecule type" value="Genomic_DNA"/>
</dbReference>
<organism evidence="2 3">
    <name type="scientific">Levilactobacillus brevis ATCC 14869 = DSM 20054</name>
    <dbReference type="NCBI Taxonomy" id="649758"/>
    <lineage>
        <taxon>Bacteria</taxon>
        <taxon>Bacillati</taxon>
        <taxon>Bacillota</taxon>
        <taxon>Bacilli</taxon>
        <taxon>Lactobacillales</taxon>
        <taxon>Lactobacillaceae</taxon>
        <taxon>Levilactobacillus</taxon>
    </lineage>
</organism>
<gene>
    <name evidence="2" type="ORF">HMPREF0495_00062</name>
</gene>
<proteinExistence type="predicted"/>
<evidence type="ECO:0000313" key="2">
    <source>
        <dbReference type="EMBL" id="ERK46136.1"/>
    </source>
</evidence>
<name>U2PPT1_LEVBR</name>
<reference evidence="2 3" key="1">
    <citation type="submission" date="2013-06" db="EMBL/GenBank/DDBJ databases">
        <authorList>
            <person name="Weinstock G."/>
            <person name="Sodergren E."/>
            <person name="Lobos E.A."/>
            <person name="Fulton L."/>
            <person name="Fulton R."/>
            <person name="Courtney L."/>
            <person name="Fronick C."/>
            <person name="O'Laughlin M."/>
            <person name="Godfrey J."/>
            <person name="Wilson R.M."/>
            <person name="Miner T."/>
            <person name="Farmer C."/>
            <person name="Delehaunty K."/>
            <person name="Cordes M."/>
            <person name="Minx P."/>
            <person name="Tomlinson C."/>
            <person name="Chen J."/>
            <person name="Wollam A."/>
            <person name="Pepin K.H."/>
            <person name="Bhonagiri V."/>
            <person name="Zhang X."/>
            <person name="Warren W."/>
            <person name="Mitreva M."/>
            <person name="Mardis E.R."/>
            <person name="Wilson R.K."/>
        </authorList>
    </citation>
    <scope>NUCLEOTIDE SEQUENCE [LARGE SCALE GENOMIC DNA]</scope>
    <source>
        <strain evidence="2 3">ATCC 14869</strain>
    </source>
</reference>
<dbReference type="GeneID" id="56993963"/>